<dbReference type="InterPro" id="IPR003123">
    <property type="entry name" value="VPS9"/>
</dbReference>
<dbReference type="InterPro" id="IPR036860">
    <property type="entry name" value="SH2_dom_sf"/>
</dbReference>
<dbReference type="InterPro" id="IPR000159">
    <property type="entry name" value="RA_dom"/>
</dbReference>
<gene>
    <name evidence="9" type="ORF">chiPu_0013266</name>
</gene>
<protein>
    <recommendedName>
        <fullName evidence="11">VPS9 domain-containing protein</fullName>
    </recommendedName>
</protein>
<proteinExistence type="inferred from homology"/>
<evidence type="ECO:0000313" key="10">
    <source>
        <dbReference type="Proteomes" id="UP000287033"/>
    </source>
</evidence>
<evidence type="ECO:0000256" key="5">
    <source>
        <dbReference type="ARBA" id="ARBA00022999"/>
    </source>
</evidence>
<feature type="domain" description="VPS9" evidence="8">
    <location>
        <begin position="548"/>
        <end position="687"/>
    </location>
</feature>
<dbReference type="SUPFAM" id="SSF55550">
    <property type="entry name" value="SH2 domain"/>
    <property type="match status" value="1"/>
</dbReference>
<dbReference type="Pfam" id="PF23268">
    <property type="entry name" value="RIN1"/>
    <property type="match status" value="1"/>
</dbReference>
<dbReference type="PROSITE" id="PS51205">
    <property type="entry name" value="VPS9"/>
    <property type="match status" value="1"/>
</dbReference>
<dbReference type="GO" id="GO:0031267">
    <property type="term" value="F:small GTPase binding"/>
    <property type="evidence" value="ECO:0007669"/>
    <property type="project" value="TreeGrafter"/>
</dbReference>
<feature type="region of interest" description="Disordered" evidence="6">
    <location>
        <begin position="308"/>
        <end position="347"/>
    </location>
</feature>
<dbReference type="SUPFAM" id="SSF109993">
    <property type="entry name" value="VPS9 domain"/>
    <property type="match status" value="1"/>
</dbReference>
<dbReference type="STRING" id="137246.A0A401SWP4"/>
<feature type="region of interest" description="Disordered" evidence="6">
    <location>
        <begin position="398"/>
        <end position="420"/>
    </location>
</feature>
<evidence type="ECO:0000259" key="8">
    <source>
        <dbReference type="PROSITE" id="PS51205"/>
    </source>
</evidence>
<organism evidence="9 10">
    <name type="scientific">Chiloscyllium punctatum</name>
    <name type="common">Brownbanded bambooshark</name>
    <name type="synonym">Hemiscyllium punctatum</name>
    <dbReference type="NCBI Taxonomy" id="137246"/>
    <lineage>
        <taxon>Eukaryota</taxon>
        <taxon>Metazoa</taxon>
        <taxon>Chordata</taxon>
        <taxon>Craniata</taxon>
        <taxon>Vertebrata</taxon>
        <taxon>Chondrichthyes</taxon>
        <taxon>Elasmobranchii</taxon>
        <taxon>Galeomorphii</taxon>
        <taxon>Galeoidea</taxon>
        <taxon>Orectolobiformes</taxon>
        <taxon>Hemiscylliidae</taxon>
        <taxon>Chiloscyllium</taxon>
    </lineage>
</organism>
<dbReference type="GO" id="GO:0007165">
    <property type="term" value="P:signal transduction"/>
    <property type="evidence" value="ECO:0007669"/>
    <property type="project" value="InterPro"/>
</dbReference>
<dbReference type="AlphaFoldDB" id="A0A401SWP4"/>
<sequence length="820" mass="91262">MVLSLSPCSPHKQLCNGEYPRLCEKEEDPGNVPVPTKLTLFDKLMLSHNIWLQLGIESAQVRDILRNQPPGMLTVRLGNGASGCQDFVVKEDAFVLSLEHSYLGFSSLFQMIAYYCVSRDILPFRLQLPAAILHATSQERLEQISALGMMFWESLFNQSQDTTFREVEGDALAVNPTSGLGLLKQQPLPMCSIQVTAENGALFFINPLFLREHGDSWVTKVPPQTQAFGPSCLATKNKTPAWTGCKATPTSPRNQQEAVSANAAETSDSGNSLEEEDAFKGPGLGRDTVSDNDVAALRRKNFTRRAAWSWGEDAESEAPESEDTERERPRPKSTSSETGPGSSCTLPAHYRASWLGAGERGTLPSLTKSHSEASLFTCDSPPLPSISELDSLSISSVEDEGDVTSAAQMQQKRPSSGLSDRVRYRLSAVGHALTGLVSADRRVRYKIEELGQDKGSYFGGLVQGFVSYTRQNRYKYASSTEMLQAIYHMIASLRNYLSQSSELTPILDQTEHEECDIDSSIEKALQKCILKPLRDHIYSCLLEFHTKDGSLGKLRDKQLVLQKQSLADLGITARVPDSTALDKIQGKFNTMHTLYSPWKKVTQLLKACKLIYEAMSGTSGQPHGADDFLPVLTYVLASSNLTNLSLDVEYMMELLDQSQLQGEGGYYLTTMFGALYHISNFQPRQFTRQMSDEAKSSIRQWRTRRTIHYTQSKRRSAQDLLHISLREPSGNQVPILAPAHMSVAEVEKACAEKFDVPDPESYRLFVVQGDSYWPLEGDSCPQKVREELKQKGETAFHFVYGLKDRSQCPQTPSEDRQPTP</sequence>
<dbReference type="GO" id="GO:0016192">
    <property type="term" value="P:vesicle-mediated transport"/>
    <property type="evidence" value="ECO:0007669"/>
    <property type="project" value="InterPro"/>
</dbReference>
<name>A0A401SWP4_CHIPU</name>
<evidence type="ECO:0000259" key="7">
    <source>
        <dbReference type="PROSITE" id="PS50200"/>
    </source>
</evidence>
<dbReference type="GO" id="GO:0005085">
    <property type="term" value="F:guanyl-nucleotide exchange factor activity"/>
    <property type="evidence" value="ECO:0007669"/>
    <property type="project" value="InterPro"/>
</dbReference>
<dbReference type="PANTHER" id="PTHR23101:SF72">
    <property type="entry name" value="RAS AND RAB INTERACTOR-LIKE PROTEIN"/>
    <property type="match status" value="1"/>
</dbReference>
<keyword evidence="4" id="KW-0963">Cytoplasm</keyword>
<evidence type="ECO:0000256" key="6">
    <source>
        <dbReference type="SAM" id="MobiDB-lite"/>
    </source>
</evidence>
<evidence type="ECO:0000256" key="2">
    <source>
        <dbReference type="ARBA" id="ARBA00006919"/>
    </source>
</evidence>
<feature type="region of interest" description="Disordered" evidence="6">
    <location>
        <begin position="243"/>
        <end position="289"/>
    </location>
</feature>
<comment type="similarity">
    <text evidence="2">Belongs to the RIN (Ras interaction/interference) family.</text>
</comment>
<comment type="caution">
    <text evidence="9">The sequence shown here is derived from an EMBL/GenBank/DDBJ whole genome shotgun (WGS) entry which is preliminary data.</text>
</comment>
<dbReference type="Pfam" id="PF02204">
    <property type="entry name" value="VPS9"/>
    <property type="match status" value="1"/>
</dbReference>
<comment type="subcellular location">
    <subcellularLocation>
        <location evidence="1">Cytoplasm</location>
    </subcellularLocation>
</comment>
<keyword evidence="5" id="KW-0727">SH2 domain</keyword>
<dbReference type="InterPro" id="IPR037191">
    <property type="entry name" value="VPS9_dom_sf"/>
</dbReference>
<feature type="compositionally biased region" description="Polar residues" evidence="6">
    <location>
        <begin position="405"/>
        <end position="418"/>
    </location>
</feature>
<feature type="compositionally biased region" description="Polar residues" evidence="6">
    <location>
        <begin position="248"/>
        <end position="272"/>
    </location>
</feature>
<dbReference type="GO" id="GO:0005096">
    <property type="term" value="F:GTPase activator activity"/>
    <property type="evidence" value="ECO:0007669"/>
    <property type="project" value="UniProtKB-KW"/>
</dbReference>
<dbReference type="SMART" id="SM00314">
    <property type="entry name" value="RA"/>
    <property type="match status" value="1"/>
</dbReference>
<evidence type="ECO:0008006" key="11">
    <source>
        <dbReference type="Google" id="ProtNLM"/>
    </source>
</evidence>
<dbReference type="InterPro" id="IPR045046">
    <property type="entry name" value="Vps9-like"/>
</dbReference>
<feature type="compositionally biased region" description="Acidic residues" evidence="6">
    <location>
        <begin position="312"/>
        <end position="324"/>
    </location>
</feature>
<evidence type="ECO:0000256" key="3">
    <source>
        <dbReference type="ARBA" id="ARBA00022468"/>
    </source>
</evidence>
<evidence type="ECO:0000313" key="9">
    <source>
        <dbReference type="EMBL" id="GCC34790.1"/>
    </source>
</evidence>
<dbReference type="PANTHER" id="PTHR23101">
    <property type="entry name" value="RAB GDP/GTP EXCHANGE FACTOR"/>
    <property type="match status" value="1"/>
</dbReference>
<dbReference type="Proteomes" id="UP000287033">
    <property type="component" value="Unassembled WGS sequence"/>
</dbReference>
<reference evidence="9 10" key="1">
    <citation type="journal article" date="2018" name="Nat. Ecol. Evol.">
        <title>Shark genomes provide insights into elasmobranch evolution and the origin of vertebrates.</title>
        <authorList>
            <person name="Hara Y"/>
            <person name="Yamaguchi K"/>
            <person name="Onimaru K"/>
            <person name="Kadota M"/>
            <person name="Koyanagi M"/>
            <person name="Keeley SD"/>
            <person name="Tatsumi K"/>
            <person name="Tanaka K"/>
            <person name="Motone F"/>
            <person name="Kageyama Y"/>
            <person name="Nozu R"/>
            <person name="Adachi N"/>
            <person name="Nishimura O"/>
            <person name="Nakagawa R"/>
            <person name="Tanegashima C"/>
            <person name="Kiyatake I"/>
            <person name="Matsumoto R"/>
            <person name="Murakumo K"/>
            <person name="Nishida K"/>
            <person name="Terakita A"/>
            <person name="Kuratani S"/>
            <person name="Sato K"/>
            <person name="Hyodo S Kuraku.S."/>
        </authorList>
    </citation>
    <scope>NUCLEOTIDE SEQUENCE [LARGE SCALE GENOMIC DNA]</scope>
</reference>
<accession>A0A401SWP4</accession>
<dbReference type="EMBL" id="BEZZ01000631">
    <property type="protein sequence ID" value="GCC34790.1"/>
    <property type="molecule type" value="Genomic_DNA"/>
</dbReference>
<feature type="domain" description="Ras-associating" evidence="7">
    <location>
        <begin position="728"/>
        <end position="805"/>
    </location>
</feature>
<dbReference type="PROSITE" id="PS50200">
    <property type="entry name" value="RA"/>
    <property type="match status" value="1"/>
</dbReference>
<dbReference type="SMART" id="SM00167">
    <property type="entry name" value="VPS9"/>
    <property type="match status" value="1"/>
</dbReference>
<evidence type="ECO:0000256" key="1">
    <source>
        <dbReference type="ARBA" id="ARBA00004496"/>
    </source>
</evidence>
<feature type="compositionally biased region" description="Polar residues" evidence="6">
    <location>
        <begin position="332"/>
        <end position="345"/>
    </location>
</feature>
<keyword evidence="10" id="KW-1185">Reference proteome</keyword>
<dbReference type="OrthoDB" id="21085at2759"/>
<dbReference type="Pfam" id="PF00788">
    <property type="entry name" value="RA"/>
    <property type="match status" value="1"/>
</dbReference>
<keyword evidence="3" id="KW-0343">GTPase activation</keyword>
<evidence type="ECO:0000256" key="4">
    <source>
        <dbReference type="ARBA" id="ARBA00022490"/>
    </source>
</evidence>
<dbReference type="FunFam" id="1.20.1050.80:FF:000002">
    <property type="entry name" value="Ras and Rab interactor 2"/>
    <property type="match status" value="1"/>
</dbReference>
<dbReference type="Gene3D" id="1.20.1050.80">
    <property type="entry name" value="VPS9 domain"/>
    <property type="match status" value="1"/>
</dbReference>
<dbReference type="GO" id="GO:0030139">
    <property type="term" value="C:endocytic vesicle"/>
    <property type="evidence" value="ECO:0007669"/>
    <property type="project" value="TreeGrafter"/>
</dbReference>
<dbReference type="GO" id="GO:0005829">
    <property type="term" value="C:cytosol"/>
    <property type="evidence" value="ECO:0007669"/>
    <property type="project" value="TreeGrafter"/>
</dbReference>
<dbReference type="OMA" id="APWDREG"/>